<dbReference type="InterPro" id="IPR052898">
    <property type="entry name" value="ACAD10-like"/>
</dbReference>
<dbReference type="PANTHER" id="PTHR47829">
    <property type="entry name" value="HYDROLASE, PUTATIVE (AFU_ORTHOLOGUE AFUA_1G12880)-RELATED"/>
    <property type="match status" value="1"/>
</dbReference>
<evidence type="ECO:0000313" key="3">
    <source>
        <dbReference type="Proteomes" id="UP000287177"/>
    </source>
</evidence>
<gene>
    <name evidence="2" type="ORF">MELE44368_20625</name>
</gene>
<dbReference type="PANTHER" id="PTHR47829:SF1">
    <property type="entry name" value="HAD FAMILY PHOSPHATASE"/>
    <property type="match status" value="1"/>
</dbReference>
<proteinExistence type="predicted"/>
<comment type="caution">
    <text evidence="2">The sequence shown here is derived from an EMBL/GenBank/DDBJ whole genome shotgun (WGS) entry which is preliminary data.</text>
</comment>
<dbReference type="Pfam" id="PF01636">
    <property type="entry name" value="APH"/>
    <property type="match status" value="1"/>
</dbReference>
<dbReference type="InterPro" id="IPR011009">
    <property type="entry name" value="Kinase-like_dom_sf"/>
</dbReference>
<evidence type="ECO:0000313" key="2">
    <source>
        <dbReference type="EMBL" id="RWA19469.1"/>
    </source>
</evidence>
<sequence length="348" mass="38060">MGGTGPSAATDDLVSVAALDDWLGERLPGQGPLTVERVTTGHSNELFTISRGGPTWMLRRPPRVANAPTAHDMVREYRVLEALEGTDVPHATPRGLCEETDVIGARFYLMDQVPGVPLYHELPAQLAEERTGIAYAAIDALAALHRLDWRGAGLDGFGKPDNYTERQAARWTRQLTSYAFRELPELGEVAGWLEQHCPGTHGTALIHGDYGLHNLLFAAQPPATVLAIVDWETATIGDPLADLGYFLANWLEPHEMEQWGALGSPHGVDGNPSRGELIERYVRGSGMDLVADDLIWFRVFGQFKLAVIFEGSYGRYVRGESTDSFFATLEHRVPLLARHALAIATGTA</sequence>
<feature type="domain" description="Aminoglycoside phosphotransferase" evidence="1">
    <location>
        <begin position="35"/>
        <end position="257"/>
    </location>
</feature>
<protein>
    <recommendedName>
        <fullName evidence="1">Aminoglycoside phosphotransferase domain-containing protein</fullName>
    </recommendedName>
</protein>
<dbReference type="SUPFAM" id="SSF56112">
    <property type="entry name" value="Protein kinase-like (PK-like)"/>
    <property type="match status" value="1"/>
</dbReference>
<dbReference type="Proteomes" id="UP000287177">
    <property type="component" value="Unassembled WGS sequence"/>
</dbReference>
<name>A0A439DSX0_9MYCO</name>
<reference evidence="2 3" key="1">
    <citation type="submission" date="2013-06" db="EMBL/GenBank/DDBJ databases">
        <title>The draft sequence of the Mycobacterium elephantis genome.</title>
        <authorList>
            <person name="Pettersson F.B."/>
            <person name="Das S."/>
            <person name="Dasgupta S."/>
            <person name="Bhattacharya A."/>
            <person name="Kirsebom L.A."/>
        </authorList>
    </citation>
    <scope>NUCLEOTIDE SEQUENCE [LARGE SCALE GENOMIC DNA]</scope>
    <source>
        <strain evidence="2 3">DSM 44368</strain>
    </source>
</reference>
<dbReference type="InterPro" id="IPR002575">
    <property type="entry name" value="Aminoglycoside_PTrfase"/>
</dbReference>
<accession>A0A439DSX0</accession>
<dbReference type="Gene3D" id="3.90.1200.10">
    <property type="match status" value="1"/>
</dbReference>
<evidence type="ECO:0000259" key="1">
    <source>
        <dbReference type="Pfam" id="PF01636"/>
    </source>
</evidence>
<dbReference type="InterPro" id="IPR041726">
    <property type="entry name" value="ACAD10_11_N"/>
</dbReference>
<dbReference type="AlphaFoldDB" id="A0A439DSX0"/>
<dbReference type="EMBL" id="ATDN01000018">
    <property type="protein sequence ID" value="RWA19469.1"/>
    <property type="molecule type" value="Genomic_DNA"/>
</dbReference>
<keyword evidence="3" id="KW-1185">Reference proteome</keyword>
<organism evidence="2 3">
    <name type="scientific">Mycolicibacterium elephantis DSM 44368</name>
    <dbReference type="NCBI Taxonomy" id="1335622"/>
    <lineage>
        <taxon>Bacteria</taxon>
        <taxon>Bacillati</taxon>
        <taxon>Actinomycetota</taxon>
        <taxon>Actinomycetes</taxon>
        <taxon>Mycobacteriales</taxon>
        <taxon>Mycobacteriaceae</taxon>
        <taxon>Mycolicibacterium</taxon>
    </lineage>
</organism>
<dbReference type="Gene3D" id="3.30.200.20">
    <property type="entry name" value="Phosphorylase Kinase, domain 1"/>
    <property type="match status" value="1"/>
</dbReference>
<dbReference type="CDD" id="cd05154">
    <property type="entry name" value="ACAD10_11_N-like"/>
    <property type="match status" value="1"/>
</dbReference>
<dbReference type="RefSeq" id="WP_128109013.1">
    <property type="nucleotide sequence ID" value="NZ_ATDN01000018.1"/>
</dbReference>